<feature type="signal peptide" evidence="2">
    <location>
        <begin position="1"/>
        <end position="32"/>
    </location>
</feature>
<evidence type="ECO:0000256" key="1">
    <source>
        <dbReference type="SAM" id="Coils"/>
    </source>
</evidence>
<name>A0A091BE52_9GAMM</name>
<organism evidence="3 4">
    <name type="scientific">Arenimonas composti TR7-09 = DSM 18010</name>
    <dbReference type="NCBI Taxonomy" id="1121013"/>
    <lineage>
        <taxon>Bacteria</taxon>
        <taxon>Pseudomonadati</taxon>
        <taxon>Pseudomonadota</taxon>
        <taxon>Gammaproteobacteria</taxon>
        <taxon>Lysobacterales</taxon>
        <taxon>Lysobacteraceae</taxon>
        <taxon>Arenimonas</taxon>
    </lineage>
</organism>
<dbReference type="AlphaFoldDB" id="A0A091BE52"/>
<feature type="chain" id="PRO_5001869701" description="YbgF trimerisation domain-containing protein" evidence="2">
    <location>
        <begin position="33"/>
        <end position="120"/>
    </location>
</feature>
<gene>
    <name evidence="3" type="ORF">P873_12465</name>
</gene>
<comment type="caution">
    <text evidence="3">The sequence shown here is derived from an EMBL/GenBank/DDBJ whole genome shotgun (WGS) entry which is preliminary data.</text>
</comment>
<evidence type="ECO:0008006" key="5">
    <source>
        <dbReference type="Google" id="ProtNLM"/>
    </source>
</evidence>
<keyword evidence="1" id="KW-0175">Coiled coil</keyword>
<evidence type="ECO:0000313" key="4">
    <source>
        <dbReference type="Proteomes" id="UP000029391"/>
    </source>
</evidence>
<evidence type="ECO:0000256" key="2">
    <source>
        <dbReference type="SAM" id="SignalP"/>
    </source>
</evidence>
<protein>
    <recommendedName>
        <fullName evidence="5">YbgF trimerisation domain-containing protein</fullName>
    </recommendedName>
</protein>
<dbReference type="Proteomes" id="UP000029391">
    <property type="component" value="Unassembled WGS sequence"/>
</dbReference>
<sequence length="120" mass="12188">MAVPPSTADAAMKLLLSALPLLLGLAAMTASAQEGGAPATSPDAPRVPSAEIRAEIDRLRSSNQLLERKNSELTAEIARVRARIAELDPDGELVADTCARQGTGCALANGGNPAAGAVDD</sequence>
<dbReference type="STRING" id="1121013.GCA_000426365_00883"/>
<dbReference type="EMBL" id="AWXU01000041">
    <property type="protein sequence ID" value="KFN49099.1"/>
    <property type="molecule type" value="Genomic_DNA"/>
</dbReference>
<evidence type="ECO:0000313" key="3">
    <source>
        <dbReference type="EMBL" id="KFN49099.1"/>
    </source>
</evidence>
<feature type="coiled-coil region" evidence="1">
    <location>
        <begin position="49"/>
        <end position="83"/>
    </location>
</feature>
<reference evidence="3 4" key="1">
    <citation type="submission" date="2013-09" db="EMBL/GenBank/DDBJ databases">
        <title>Genome sequencing of Arenimonas composti.</title>
        <authorList>
            <person name="Chen F."/>
            <person name="Wang G."/>
        </authorList>
    </citation>
    <scope>NUCLEOTIDE SEQUENCE [LARGE SCALE GENOMIC DNA]</scope>
    <source>
        <strain evidence="3 4">TR7-09</strain>
    </source>
</reference>
<accession>A0A091BE52</accession>
<keyword evidence="4" id="KW-1185">Reference proteome</keyword>
<keyword evidence="2" id="KW-0732">Signal</keyword>
<proteinExistence type="predicted"/>